<evidence type="ECO:0000256" key="5">
    <source>
        <dbReference type="ARBA" id="ARBA00022692"/>
    </source>
</evidence>
<keyword evidence="5" id="KW-0812">Transmembrane</keyword>
<dbReference type="InterPro" id="IPR009769">
    <property type="entry name" value="EDR2_C"/>
</dbReference>
<dbReference type="Pfam" id="PF00169">
    <property type="entry name" value="PH"/>
    <property type="match status" value="1"/>
</dbReference>
<dbReference type="GO" id="GO:0005789">
    <property type="term" value="C:endoplasmic reticulum membrane"/>
    <property type="evidence" value="ECO:0007669"/>
    <property type="project" value="UniProtKB-SubCell"/>
</dbReference>
<protein>
    <recommendedName>
        <fullName evidence="14">Dolichyl-diphosphooligosaccharide--protein glycosyltransferase subunit 1</fullName>
    </recommendedName>
</protein>
<dbReference type="AlphaFoldDB" id="A0A8K0DZA5"/>
<dbReference type="UniPathway" id="UPA00378"/>
<dbReference type="InterPro" id="IPR007676">
    <property type="entry name" value="Ribophorin_I"/>
</dbReference>
<comment type="subcellular location">
    <subcellularLocation>
        <location evidence="2">Endoplasmic reticulum membrane</location>
        <topology evidence="2">Single-pass type I membrane protein</topology>
    </subcellularLocation>
</comment>
<keyword evidence="13" id="KW-1185">Reference proteome</keyword>
<dbReference type="InterPro" id="IPR023393">
    <property type="entry name" value="START-like_dom_sf"/>
</dbReference>
<evidence type="ECO:0000256" key="3">
    <source>
        <dbReference type="ARBA" id="ARBA00004922"/>
    </source>
</evidence>
<dbReference type="InterPro" id="IPR045096">
    <property type="entry name" value="EDR2-like"/>
</dbReference>
<proteinExistence type="inferred from homology"/>
<dbReference type="PANTHER" id="PTHR12136:SF103">
    <property type="entry name" value="PROTEIN ENHANCED DISEASE RESISTANCE 2-LIKE"/>
    <property type="match status" value="1"/>
</dbReference>
<evidence type="ECO:0000256" key="9">
    <source>
        <dbReference type="ARBA" id="ARBA00023136"/>
    </source>
</evidence>
<gene>
    <name evidence="12" type="ORF">FNV43_RR25045</name>
</gene>
<dbReference type="SUPFAM" id="SSF55961">
    <property type="entry name" value="Bet v1-like"/>
    <property type="match status" value="1"/>
</dbReference>
<name>A0A8K0DZA5_9ROSA</name>
<keyword evidence="7" id="KW-0256">Endoplasmic reticulum</keyword>
<evidence type="ECO:0000256" key="7">
    <source>
        <dbReference type="ARBA" id="ARBA00022824"/>
    </source>
</evidence>
<evidence type="ECO:0000256" key="1">
    <source>
        <dbReference type="ARBA" id="ARBA00002791"/>
    </source>
</evidence>
<comment type="function">
    <text evidence="1">Subunit of the oligosaccharyl transferase (OST) complex that catalyzes the initial transfer of a defined glycan (Glc(3)Man(9)GlcNAc(2) in eukaryotes) from the lipid carrier dolichol-pyrophosphate to an asparagine residue within an Asn-X-Ser/Thr consensus motif in nascent polypeptide chains, the first step in protein N-glycosylation. N-glycosylation occurs cotranslationally and the complex associates with the Sec61 complex at the channel-forming translocon complex that mediates protein translocation across the endoplasmic reticulum (ER). All subunits are required for a maximal enzyme activity.</text>
</comment>
<dbReference type="PROSITE" id="PS50003">
    <property type="entry name" value="PH_DOMAIN"/>
    <property type="match status" value="1"/>
</dbReference>
<dbReference type="Pfam" id="PF07059">
    <property type="entry name" value="EDR2_C"/>
    <property type="match status" value="1"/>
</dbReference>
<keyword evidence="8" id="KW-1133">Transmembrane helix</keyword>
<dbReference type="Gene3D" id="2.30.29.30">
    <property type="entry name" value="Pleckstrin-homology domain (PH domain)/Phosphotyrosine-binding domain (PTB)"/>
    <property type="match status" value="1"/>
</dbReference>
<dbReference type="OrthoDB" id="9970435at2759"/>
<dbReference type="SMART" id="SM00233">
    <property type="entry name" value="PH"/>
    <property type="match status" value="1"/>
</dbReference>
<evidence type="ECO:0000256" key="8">
    <source>
        <dbReference type="ARBA" id="ARBA00022989"/>
    </source>
</evidence>
<dbReference type="SUPFAM" id="SSF50729">
    <property type="entry name" value="PH domain-like"/>
    <property type="match status" value="1"/>
</dbReference>
<dbReference type="InterPro" id="IPR011993">
    <property type="entry name" value="PH-like_dom_sf"/>
</dbReference>
<evidence type="ECO:0000256" key="2">
    <source>
        <dbReference type="ARBA" id="ARBA00004115"/>
    </source>
</evidence>
<keyword evidence="6" id="KW-0732">Signal</keyword>
<evidence type="ECO:0008006" key="14">
    <source>
        <dbReference type="Google" id="ProtNLM"/>
    </source>
</evidence>
<dbReference type="GO" id="GO:0008289">
    <property type="term" value="F:lipid binding"/>
    <property type="evidence" value="ECO:0007669"/>
    <property type="project" value="InterPro"/>
</dbReference>
<dbReference type="EMBL" id="VOIH02000011">
    <property type="protein sequence ID" value="KAF3433942.1"/>
    <property type="molecule type" value="Genomic_DNA"/>
</dbReference>
<comment type="pathway">
    <text evidence="3">Protein modification; protein glycosylation.</text>
</comment>
<evidence type="ECO:0000256" key="4">
    <source>
        <dbReference type="ARBA" id="ARBA00008905"/>
    </source>
</evidence>
<dbReference type="Gene3D" id="3.30.530.20">
    <property type="match status" value="2"/>
</dbReference>
<dbReference type="PANTHER" id="PTHR12136">
    <property type="entry name" value="ENHANCED DISEASE RESISTANCE-RELATED"/>
    <property type="match status" value="1"/>
</dbReference>
<evidence type="ECO:0000313" key="12">
    <source>
        <dbReference type="EMBL" id="KAF3433942.1"/>
    </source>
</evidence>
<feature type="domain" description="START" evidence="11">
    <location>
        <begin position="664"/>
        <end position="780"/>
    </location>
</feature>
<keyword evidence="9" id="KW-0472">Membrane</keyword>
<dbReference type="InterPro" id="IPR002913">
    <property type="entry name" value="START_lipid-bd_dom"/>
</dbReference>
<accession>A0A8K0DZA5</accession>
<evidence type="ECO:0000313" key="13">
    <source>
        <dbReference type="Proteomes" id="UP000796880"/>
    </source>
</evidence>
<organism evidence="12 13">
    <name type="scientific">Rhamnella rubrinervis</name>
    <dbReference type="NCBI Taxonomy" id="2594499"/>
    <lineage>
        <taxon>Eukaryota</taxon>
        <taxon>Viridiplantae</taxon>
        <taxon>Streptophyta</taxon>
        <taxon>Embryophyta</taxon>
        <taxon>Tracheophyta</taxon>
        <taxon>Spermatophyta</taxon>
        <taxon>Magnoliopsida</taxon>
        <taxon>eudicotyledons</taxon>
        <taxon>Gunneridae</taxon>
        <taxon>Pentapetalae</taxon>
        <taxon>rosids</taxon>
        <taxon>fabids</taxon>
        <taxon>Rosales</taxon>
        <taxon>Rhamnaceae</taxon>
        <taxon>rhamnoid group</taxon>
        <taxon>Rhamneae</taxon>
        <taxon>Rhamnella</taxon>
    </lineage>
</organism>
<reference evidence="12" key="1">
    <citation type="submission" date="2020-03" db="EMBL/GenBank/DDBJ databases">
        <title>A high-quality chromosome-level genome assembly of a woody plant with both climbing and erect habits, Rhamnella rubrinervis.</title>
        <authorList>
            <person name="Lu Z."/>
            <person name="Yang Y."/>
            <person name="Zhu X."/>
            <person name="Sun Y."/>
        </authorList>
    </citation>
    <scope>NUCLEOTIDE SEQUENCE</scope>
    <source>
        <strain evidence="12">BYM</strain>
        <tissue evidence="12">Leaf</tissue>
    </source>
</reference>
<evidence type="ECO:0000259" key="11">
    <source>
        <dbReference type="PROSITE" id="PS50848"/>
    </source>
</evidence>
<dbReference type="InterPro" id="IPR001849">
    <property type="entry name" value="PH_domain"/>
</dbReference>
<sequence length="1205" mass="136487">MEAELRLGGVAIALALALSIFSNLSLLAGSSSPQGLQIVNAERRIDLTSHIVKVFLTLKIENTGTSPASEVLLAFPPTQTDHLAVLKAAVTAGKRKKKIYLPLDVNPTELPDAPNGTKYFSIVLLNPLKKGETATLEVLYMLTHSLEPFPAEISQSESQLVYYRDSAVVLSPYYIKEQTTFIRTPSSKIESFTRVEPSNRASTELKYGPYNDRSPYSFSPILVHFENNNPFAVVEELVREVEISHWGSIQITEHYRLVHAGARHKGVFSRVDYQSKPSYSGVSSFKNLVARLPPRVHSVYYRDNIGNISSSHLRTDYQKSELEIEPRYPLFGGWKATFVIGYGLPLQDFLFESSDGMRYLNFSFGCFLAETVVDKMIIKVVLPEGSKDPSAVVPFPVEQHLETKYSYLDVVGRTVVVLEKKNVVPEHNKHFQVYYKFNPIFMLAEPLMLTTAFFLFFVASTDSQLLEGNEMGKGNEMGNKVMIVVFVWFSQMGISRIEGEMEGWLYLIRFNKLGLPYSRKRYFILEDSFLKNFKTKPVSEEQEPIRSAIIDSYIRVTDDGRESINRKVFFLFTLYNTSSKNDQLKLGASSPEEAARWIRSLQDAALKKCSNPAKELEALSNKKCSSLRLSGSKRADRKNSIDWTFRSSVHIEAMTSDVISPSPWKIFGCQNGLRLFKEAKDWDSHGRHWNDHPAIMAVGVIDGTSEAIFRTLMCLGPSRSEWDFCFYRGSVVEHLDGHTDIINEMLYSDWLPWGMRRRDLLLRRYWRRENDGTYGGGYVITPVNQGKKSLVKHMLAIDWKFWKLSLRPSSARSITARMLERLAALRELFKAQNANYSSEFSYGEVTRDIGVPQNEMEDIPKEIRKIEHVDEVERPASGHTSLKGLNDAADVFFDVPEATDYDQLDNEWPLEETTEQLSLNMYPSKLSTAAVFVKKIHDIRAQKKGYMDLQDITREESASCSYGETLQMDPNCALPCSCSEADPSTFLVRGQNYLRDNHKIKAKGTSMQLLGADWIQSNRREDDLGSRPGGIVQKYAGRGGPEFFFVVNIQVPGATTYNLALYYMTRTPLEENPIVHRFVNGDDAYRNSRFKLIPHISKGSWIVKQSVGKKACLVGQALEVRYYRGNNYFELGIDVGSSTVARGVVSLVLGYLNNLIIEMAFLIQANTEEELPEVLLGTCRLSHLDASRAFSIKHEFPQENQESSS</sequence>
<dbReference type="Pfam" id="PF04597">
    <property type="entry name" value="Ribophorin_I"/>
    <property type="match status" value="1"/>
</dbReference>
<evidence type="ECO:0000256" key="6">
    <source>
        <dbReference type="ARBA" id="ARBA00022729"/>
    </source>
</evidence>
<feature type="domain" description="PH" evidence="10">
    <location>
        <begin position="498"/>
        <end position="606"/>
    </location>
</feature>
<evidence type="ECO:0000259" key="10">
    <source>
        <dbReference type="PROSITE" id="PS50003"/>
    </source>
</evidence>
<comment type="similarity">
    <text evidence="4">Belongs to the OST1 family.</text>
</comment>
<comment type="caution">
    <text evidence="12">The sequence shown here is derived from an EMBL/GenBank/DDBJ whole genome shotgun (WGS) entry which is preliminary data.</text>
</comment>
<dbReference type="Proteomes" id="UP000796880">
    <property type="component" value="Unassembled WGS sequence"/>
</dbReference>
<dbReference type="PROSITE" id="PS50848">
    <property type="entry name" value="START"/>
    <property type="match status" value="1"/>
</dbReference>